<feature type="region of interest" description="Disordered" evidence="1">
    <location>
        <begin position="143"/>
        <end position="267"/>
    </location>
</feature>
<keyword evidence="4" id="KW-1185">Reference proteome</keyword>
<accession>A0AAE0BGC5</accession>
<dbReference type="Proteomes" id="UP001190700">
    <property type="component" value="Unassembled WGS sequence"/>
</dbReference>
<feature type="transmembrane region" description="Helical" evidence="2">
    <location>
        <begin position="80"/>
        <end position="100"/>
    </location>
</feature>
<keyword evidence="2" id="KW-0472">Membrane</keyword>
<feature type="transmembrane region" description="Helical" evidence="2">
    <location>
        <begin position="48"/>
        <end position="68"/>
    </location>
</feature>
<feature type="compositionally biased region" description="Low complexity" evidence="1">
    <location>
        <begin position="225"/>
        <end position="236"/>
    </location>
</feature>
<evidence type="ECO:0000313" key="3">
    <source>
        <dbReference type="EMBL" id="KAK3235952.1"/>
    </source>
</evidence>
<protein>
    <submittedName>
        <fullName evidence="3">Uncharacterized protein</fullName>
    </submittedName>
</protein>
<dbReference type="EMBL" id="LGRX02035189">
    <property type="protein sequence ID" value="KAK3235952.1"/>
    <property type="molecule type" value="Genomic_DNA"/>
</dbReference>
<sequence length="267" mass="29420">MEGLKFTAAMIAILGIAMMCTWAWMLASSIGFRNWNAWHEAWFADTTFVIGLLYFTFGLSGVLGAQAFGQRVQRGFMQYHAMGIFTLLMIDAMVGLLIALDWSDMKRLSDGTTCYQAVVHWAEAKPGLVAVKVIFAGLSFGSEKTPQQQGGITNQGDTDNPDIRQDESLPVGTNTIHQEDGNGRGGDVSSKNLQNARRTDLVITSERGAKVGQSTEADFPDEMLQQSQHTSTMHQHPSGNDMRPVVNELRSHLLQQHKVADAQEETE</sequence>
<name>A0AAE0BGC5_9CHLO</name>
<evidence type="ECO:0000256" key="1">
    <source>
        <dbReference type="SAM" id="MobiDB-lite"/>
    </source>
</evidence>
<keyword evidence="2" id="KW-1133">Transmembrane helix</keyword>
<comment type="caution">
    <text evidence="3">The sequence shown here is derived from an EMBL/GenBank/DDBJ whole genome shotgun (WGS) entry which is preliminary data.</text>
</comment>
<organism evidence="3 4">
    <name type="scientific">Cymbomonas tetramitiformis</name>
    <dbReference type="NCBI Taxonomy" id="36881"/>
    <lineage>
        <taxon>Eukaryota</taxon>
        <taxon>Viridiplantae</taxon>
        <taxon>Chlorophyta</taxon>
        <taxon>Pyramimonadophyceae</taxon>
        <taxon>Pyramimonadales</taxon>
        <taxon>Pyramimonadaceae</taxon>
        <taxon>Cymbomonas</taxon>
    </lineage>
</organism>
<gene>
    <name evidence="3" type="ORF">CYMTET_53877</name>
</gene>
<keyword evidence="2" id="KW-0812">Transmembrane</keyword>
<feature type="compositionally biased region" description="Polar residues" evidence="1">
    <location>
        <begin position="143"/>
        <end position="158"/>
    </location>
</feature>
<dbReference type="AlphaFoldDB" id="A0AAE0BGC5"/>
<feature type="transmembrane region" description="Helical" evidence="2">
    <location>
        <begin position="6"/>
        <end position="27"/>
    </location>
</feature>
<proteinExistence type="predicted"/>
<evidence type="ECO:0000313" key="4">
    <source>
        <dbReference type="Proteomes" id="UP001190700"/>
    </source>
</evidence>
<evidence type="ECO:0000256" key="2">
    <source>
        <dbReference type="SAM" id="Phobius"/>
    </source>
</evidence>
<reference evidence="3 4" key="1">
    <citation type="journal article" date="2015" name="Genome Biol. Evol.">
        <title>Comparative Genomics of a Bacterivorous Green Alga Reveals Evolutionary Causalities and Consequences of Phago-Mixotrophic Mode of Nutrition.</title>
        <authorList>
            <person name="Burns J.A."/>
            <person name="Paasch A."/>
            <person name="Narechania A."/>
            <person name="Kim E."/>
        </authorList>
    </citation>
    <scope>NUCLEOTIDE SEQUENCE [LARGE SCALE GENOMIC DNA]</scope>
    <source>
        <strain evidence="3 4">PLY_AMNH</strain>
    </source>
</reference>